<sequence>MPPGLQRYMSSNPILTNLNPSPLYCRFIIVSKQRSIQYGEYEKEFNNFIAWLVGGNHLIDGGELGRRGAVDALLPLLWRRGVHPAHLLLERGVEVLLDGPDALAQLLGAAEPARVLPLHGLGRGQEAEGCGRRRVGAVGAATEALHGRAASLVELDVAQHRACQRHRLAARVPDDHRRRHAQRVQRHHVRDVQLPYGAPELHLQFQSRIFSFLFFLLRGNQNKRIEKKKHLHGVVGVGVGVPDGPLGAVDQRRLGGRGRRVVEDEADAALARHGVQHLPAPVVLPVHLGPVGRDEAVAEAEMQRAAVPHAELRGEGPAGRVGHEPQALPPERLLQGLRGRRRHRRGRGGARGGAGAGAGPARAGQEVEREHGGGGHRGGSGIEEEEQSPLETRSGVHCSLTSYGLRIDDDTFFLASFLSFSRFFVLFSPSYSLISYANVKEKSLYFTFMSLWIFRRVLYDQLV</sequence>
<evidence type="ECO:0000256" key="1">
    <source>
        <dbReference type="SAM" id="MobiDB-lite"/>
    </source>
</evidence>
<dbReference type="Proteomes" id="UP000007305">
    <property type="component" value="Chromosome 9"/>
</dbReference>
<evidence type="ECO:0000313" key="3">
    <source>
        <dbReference type="Proteomes" id="UP000007305"/>
    </source>
</evidence>
<feature type="compositionally biased region" description="Gly residues" evidence="1">
    <location>
        <begin position="349"/>
        <end position="358"/>
    </location>
</feature>
<reference evidence="3" key="1">
    <citation type="journal article" date="2009" name="Science">
        <title>The B73 maize genome: complexity, diversity, and dynamics.</title>
        <authorList>
            <person name="Schnable P.S."/>
            <person name="Ware D."/>
            <person name="Fulton R.S."/>
            <person name="Stein J.C."/>
            <person name="Wei F."/>
            <person name="Pasternak S."/>
            <person name="Liang C."/>
            <person name="Zhang J."/>
            <person name="Fulton L."/>
            <person name="Graves T.A."/>
            <person name="Minx P."/>
            <person name="Reily A.D."/>
            <person name="Courtney L."/>
            <person name="Kruchowski S.S."/>
            <person name="Tomlinson C."/>
            <person name="Strong C."/>
            <person name="Delehaunty K."/>
            <person name="Fronick C."/>
            <person name="Courtney B."/>
            <person name="Rock S.M."/>
            <person name="Belter E."/>
            <person name="Du F."/>
            <person name="Kim K."/>
            <person name="Abbott R.M."/>
            <person name="Cotton M."/>
            <person name="Levy A."/>
            <person name="Marchetto P."/>
            <person name="Ochoa K."/>
            <person name="Jackson S.M."/>
            <person name="Gillam B."/>
            <person name="Chen W."/>
            <person name="Yan L."/>
            <person name="Higginbotham J."/>
            <person name="Cardenas M."/>
            <person name="Waligorski J."/>
            <person name="Applebaum E."/>
            <person name="Phelps L."/>
            <person name="Falcone J."/>
            <person name="Kanchi K."/>
            <person name="Thane T."/>
            <person name="Scimone A."/>
            <person name="Thane N."/>
            <person name="Henke J."/>
            <person name="Wang T."/>
            <person name="Ruppert J."/>
            <person name="Shah N."/>
            <person name="Rotter K."/>
            <person name="Hodges J."/>
            <person name="Ingenthron E."/>
            <person name="Cordes M."/>
            <person name="Kohlberg S."/>
            <person name="Sgro J."/>
            <person name="Delgado B."/>
            <person name="Mead K."/>
            <person name="Chinwalla A."/>
            <person name="Leonard S."/>
            <person name="Crouse K."/>
            <person name="Collura K."/>
            <person name="Kudrna D."/>
            <person name="Currie J."/>
            <person name="He R."/>
            <person name="Angelova A."/>
            <person name="Rajasekar S."/>
            <person name="Mueller T."/>
            <person name="Lomeli R."/>
            <person name="Scara G."/>
            <person name="Ko A."/>
            <person name="Delaney K."/>
            <person name="Wissotski M."/>
            <person name="Lopez G."/>
            <person name="Campos D."/>
            <person name="Braidotti M."/>
            <person name="Ashley E."/>
            <person name="Golser W."/>
            <person name="Kim H."/>
            <person name="Lee S."/>
            <person name="Lin J."/>
            <person name="Dujmic Z."/>
            <person name="Kim W."/>
            <person name="Talag J."/>
            <person name="Zuccolo A."/>
            <person name="Fan C."/>
            <person name="Sebastian A."/>
            <person name="Kramer M."/>
            <person name="Spiegel L."/>
            <person name="Nascimento L."/>
            <person name="Zutavern T."/>
            <person name="Miller B."/>
            <person name="Ambroise C."/>
            <person name="Muller S."/>
            <person name="Spooner W."/>
            <person name="Narechania A."/>
            <person name="Ren L."/>
            <person name="Wei S."/>
            <person name="Kumari S."/>
            <person name="Faga B."/>
            <person name="Levy M.J."/>
            <person name="McMahan L."/>
            <person name="Van Buren P."/>
            <person name="Vaughn M.W."/>
            <person name="Ying K."/>
            <person name="Yeh C.-T."/>
            <person name="Emrich S.J."/>
            <person name="Jia Y."/>
            <person name="Kalyanaraman A."/>
            <person name="Hsia A.-P."/>
            <person name="Barbazuk W.B."/>
            <person name="Baucom R.S."/>
            <person name="Brutnell T.P."/>
            <person name="Carpita N.C."/>
            <person name="Chaparro C."/>
            <person name="Chia J.-M."/>
            <person name="Deragon J.-M."/>
            <person name="Estill J.C."/>
            <person name="Fu Y."/>
            <person name="Jeddeloh J.A."/>
            <person name="Han Y."/>
            <person name="Lee H."/>
            <person name="Li P."/>
            <person name="Lisch D.R."/>
            <person name="Liu S."/>
            <person name="Liu Z."/>
            <person name="Nagel D.H."/>
            <person name="McCann M.C."/>
            <person name="SanMiguel P."/>
            <person name="Myers A.M."/>
            <person name="Nettleton D."/>
            <person name="Nguyen J."/>
            <person name="Penning B.W."/>
            <person name="Ponnala L."/>
            <person name="Schneider K.L."/>
            <person name="Schwartz D.C."/>
            <person name="Sharma A."/>
            <person name="Soderlund C."/>
            <person name="Springer N.M."/>
            <person name="Sun Q."/>
            <person name="Wang H."/>
            <person name="Waterman M."/>
            <person name="Westerman R."/>
            <person name="Wolfgruber T.K."/>
            <person name="Yang L."/>
            <person name="Yu Y."/>
            <person name="Zhang L."/>
            <person name="Zhou S."/>
            <person name="Zhu Q."/>
            <person name="Bennetzen J.L."/>
            <person name="Dawe R.K."/>
            <person name="Jiang J."/>
            <person name="Jiang N."/>
            <person name="Presting G.G."/>
            <person name="Wessler S.R."/>
            <person name="Aluru S."/>
            <person name="Martienssen R.A."/>
            <person name="Clifton S.W."/>
            <person name="McCombie W.R."/>
            <person name="Wing R.A."/>
            <person name="Wilson R.K."/>
        </authorList>
    </citation>
    <scope>NUCLEOTIDE SEQUENCE [LARGE SCALE GENOMIC DNA]</scope>
    <source>
        <strain evidence="3">cv. B73</strain>
    </source>
</reference>
<reference evidence="2" key="3">
    <citation type="submission" date="2021-05" db="UniProtKB">
        <authorList>
            <consortium name="EnsemblPlants"/>
        </authorList>
    </citation>
    <scope>IDENTIFICATION</scope>
    <source>
        <strain evidence="2">cv. B73</strain>
    </source>
</reference>
<feature type="region of interest" description="Disordered" evidence="1">
    <location>
        <begin position="310"/>
        <end position="393"/>
    </location>
</feature>
<keyword evidence="3" id="KW-1185">Reference proteome</keyword>
<dbReference type="AlphaFoldDB" id="A0A804UKL6"/>
<dbReference type="EnsemblPlants" id="Zm00001eb403250_T001">
    <property type="protein sequence ID" value="Zm00001eb403250_P001"/>
    <property type="gene ID" value="Zm00001eb403250"/>
</dbReference>
<organism evidence="2 3">
    <name type="scientific">Zea mays</name>
    <name type="common">Maize</name>
    <dbReference type="NCBI Taxonomy" id="4577"/>
    <lineage>
        <taxon>Eukaryota</taxon>
        <taxon>Viridiplantae</taxon>
        <taxon>Streptophyta</taxon>
        <taxon>Embryophyta</taxon>
        <taxon>Tracheophyta</taxon>
        <taxon>Spermatophyta</taxon>
        <taxon>Magnoliopsida</taxon>
        <taxon>Liliopsida</taxon>
        <taxon>Poales</taxon>
        <taxon>Poaceae</taxon>
        <taxon>PACMAD clade</taxon>
        <taxon>Panicoideae</taxon>
        <taxon>Andropogonodae</taxon>
        <taxon>Andropogoneae</taxon>
        <taxon>Tripsacinae</taxon>
        <taxon>Zea</taxon>
    </lineage>
</organism>
<dbReference type="Gramene" id="Zm00001eb403250_T001">
    <property type="protein sequence ID" value="Zm00001eb403250_P001"/>
    <property type="gene ID" value="Zm00001eb403250"/>
</dbReference>
<reference evidence="2" key="2">
    <citation type="submission" date="2019-07" db="EMBL/GenBank/DDBJ databases">
        <authorList>
            <person name="Seetharam A."/>
            <person name="Woodhouse M."/>
            <person name="Cannon E."/>
        </authorList>
    </citation>
    <scope>NUCLEOTIDE SEQUENCE [LARGE SCALE GENOMIC DNA]</scope>
    <source>
        <strain evidence="2">cv. B73</strain>
    </source>
</reference>
<evidence type="ECO:0000313" key="2">
    <source>
        <dbReference type="EnsemblPlants" id="Zm00001eb403250_P001"/>
    </source>
</evidence>
<proteinExistence type="predicted"/>
<protein>
    <submittedName>
        <fullName evidence="2">Uncharacterized protein</fullName>
    </submittedName>
</protein>
<name>A0A804UKL6_MAIZE</name>
<dbReference type="InParanoid" id="A0A804UKL6"/>
<accession>A0A804UKL6</accession>
<feature type="compositionally biased region" description="Basic residues" evidence="1">
    <location>
        <begin position="338"/>
        <end position="348"/>
    </location>
</feature>